<evidence type="ECO:0000256" key="1">
    <source>
        <dbReference type="SAM" id="SignalP"/>
    </source>
</evidence>
<evidence type="ECO:0000313" key="3">
    <source>
        <dbReference type="Proteomes" id="UP000199759"/>
    </source>
</evidence>
<organism evidence="2 3">
    <name type="scientific">Maricaulis salignorans</name>
    <dbReference type="NCBI Taxonomy" id="144026"/>
    <lineage>
        <taxon>Bacteria</taxon>
        <taxon>Pseudomonadati</taxon>
        <taxon>Pseudomonadota</taxon>
        <taxon>Alphaproteobacteria</taxon>
        <taxon>Maricaulales</taxon>
        <taxon>Maricaulaceae</taxon>
        <taxon>Maricaulis</taxon>
    </lineage>
</organism>
<dbReference type="EMBL" id="FNHG01000002">
    <property type="protein sequence ID" value="SDL80572.1"/>
    <property type="molecule type" value="Genomic_DNA"/>
</dbReference>
<dbReference type="RefSeq" id="WP_143024022.1">
    <property type="nucleotide sequence ID" value="NZ_FNHG01000002.1"/>
</dbReference>
<feature type="chain" id="PRO_5011518274" evidence="1">
    <location>
        <begin position="24"/>
        <end position="207"/>
    </location>
</feature>
<keyword evidence="1" id="KW-0732">Signal</keyword>
<name>A0A1G9N227_9PROT</name>
<feature type="signal peptide" evidence="1">
    <location>
        <begin position="1"/>
        <end position="23"/>
    </location>
</feature>
<dbReference type="Proteomes" id="UP000199759">
    <property type="component" value="Unassembled WGS sequence"/>
</dbReference>
<gene>
    <name evidence="2" type="ORF">SAMN04488568_102191</name>
</gene>
<accession>A0A1G9N227</accession>
<dbReference type="AlphaFoldDB" id="A0A1G9N227"/>
<protein>
    <submittedName>
        <fullName evidence="2">Uncharacterized protein</fullName>
    </submittedName>
</protein>
<evidence type="ECO:0000313" key="2">
    <source>
        <dbReference type="EMBL" id="SDL80572.1"/>
    </source>
</evidence>
<sequence length="207" mass="22185">MKHPRMMLAALASAILTAGQAVAAQDVASPSPDSAVDWPGVLQDLSDPEAGLIRIEAPDALARELETLHTDTLAVVDNLRWGISIGIDGAQALSRNGAYDFDRIDEIARPATPEWCSRDAPYVAIDAAGVRRIWQQCTGAPAGEDPDTISVRRFWIEDTVAGDYRWLEFVAVSATDSGNELATLDAFSREALGAIARSIIIFPAPAE</sequence>
<reference evidence="2 3" key="1">
    <citation type="submission" date="2016-10" db="EMBL/GenBank/DDBJ databases">
        <authorList>
            <person name="de Groot N.N."/>
        </authorList>
    </citation>
    <scope>NUCLEOTIDE SEQUENCE [LARGE SCALE GENOMIC DNA]</scope>
    <source>
        <strain evidence="2 3">DSM 16077</strain>
    </source>
</reference>
<proteinExistence type="predicted"/>
<keyword evidence="3" id="KW-1185">Reference proteome</keyword>